<evidence type="ECO:0000313" key="2">
    <source>
        <dbReference type="EMBL" id="GJT85235.1"/>
    </source>
</evidence>
<evidence type="ECO:0000313" key="3">
    <source>
        <dbReference type="Proteomes" id="UP001151760"/>
    </source>
</evidence>
<proteinExistence type="predicted"/>
<name>A0ABQ5HBH2_9ASTR</name>
<reference evidence="2" key="2">
    <citation type="submission" date="2022-01" db="EMBL/GenBank/DDBJ databases">
        <authorList>
            <person name="Yamashiro T."/>
            <person name="Shiraishi A."/>
            <person name="Satake H."/>
            <person name="Nakayama K."/>
        </authorList>
    </citation>
    <scope>NUCLEOTIDE SEQUENCE</scope>
</reference>
<feature type="compositionally biased region" description="Basic and acidic residues" evidence="1">
    <location>
        <begin position="79"/>
        <end position="90"/>
    </location>
</feature>
<feature type="compositionally biased region" description="Polar residues" evidence="1">
    <location>
        <begin position="1"/>
        <end position="29"/>
    </location>
</feature>
<gene>
    <name evidence="2" type="ORF">Tco_1066952</name>
</gene>
<accession>A0ABQ5HBH2</accession>
<dbReference type="Proteomes" id="UP001151760">
    <property type="component" value="Unassembled WGS sequence"/>
</dbReference>
<sequence>MRSFQTKQSVNKTNVSDGSSKQVTQQNLPQIRKQAVRNTNVIAPGPSRNNPKHVSFQSPKEFVGSNDMVHNYYLEKAKKSAQLQKDKDVNGKPSMIDPARLPNTANGCKPKPRNWQASMSSRVSNKDVHLGEHRKQKPFLKFNDLRIQAVGKREEKAKNILLMWAFQKNNEIFHGMGRMQKKIWEAIKTRIHDEQEDEISNYQQQETGKQEKNQMGLLTMDDGIVQLGNNTEAKKQIKGTYGYRLKQLDNEIYEKDEKLKRYRRIGMKAVKEKEQLQKIVDSWKDSSKNLWRLIDSGMSSNKDSIGKPSYSRFTKTNNFKGVPHPLNGDYTPKPQEEIDDSLTSTEGTGRYGILDMWIAQHMTGNKDQLEDFEEFNGGSVTFGAAITPMETKVPLTKDEEYFDVDVHLYRSMIGNSKDFSSQCCQEDLQVSQGQTKLGLWYPRESPIDWRKHSLIATMRGPTFDRNPQHGFNFLGSKTYLMAILKRISNKPSGQWECSCEVVKKVKEVKGLKREIWFYSDFEEEDLRLMGGKSQDDP</sequence>
<evidence type="ECO:0000256" key="1">
    <source>
        <dbReference type="SAM" id="MobiDB-lite"/>
    </source>
</evidence>
<reference evidence="2" key="1">
    <citation type="journal article" date="2022" name="Int. J. Mol. Sci.">
        <title>Draft Genome of Tanacetum Coccineum: Genomic Comparison of Closely Related Tanacetum-Family Plants.</title>
        <authorList>
            <person name="Yamashiro T."/>
            <person name="Shiraishi A."/>
            <person name="Nakayama K."/>
            <person name="Satake H."/>
        </authorList>
    </citation>
    <scope>NUCLEOTIDE SEQUENCE</scope>
</reference>
<feature type="region of interest" description="Disordered" evidence="1">
    <location>
        <begin position="79"/>
        <end position="132"/>
    </location>
</feature>
<feature type="region of interest" description="Disordered" evidence="1">
    <location>
        <begin position="1"/>
        <end position="59"/>
    </location>
</feature>
<protein>
    <submittedName>
        <fullName evidence="2">Uncharacterized protein</fullName>
    </submittedName>
</protein>
<comment type="caution">
    <text evidence="2">The sequence shown here is derived from an EMBL/GenBank/DDBJ whole genome shotgun (WGS) entry which is preliminary data.</text>
</comment>
<keyword evidence="3" id="KW-1185">Reference proteome</keyword>
<organism evidence="2 3">
    <name type="scientific">Tanacetum coccineum</name>
    <dbReference type="NCBI Taxonomy" id="301880"/>
    <lineage>
        <taxon>Eukaryota</taxon>
        <taxon>Viridiplantae</taxon>
        <taxon>Streptophyta</taxon>
        <taxon>Embryophyta</taxon>
        <taxon>Tracheophyta</taxon>
        <taxon>Spermatophyta</taxon>
        <taxon>Magnoliopsida</taxon>
        <taxon>eudicotyledons</taxon>
        <taxon>Gunneridae</taxon>
        <taxon>Pentapetalae</taxon>
        <taxon>asterids</taxon>
        <taxon>campanulids</taxon>
        <taxon>Asterales</taxon>
        <taxon>Asteraceae</taxon>
        <taxon>Asteroideae</taxon>
        <taxon>Anthemideae</taxon>
        <taxon>Anthemidinae</taxon>
        <taxon>Tanacetum</taxon>
    </lineage>
</organism>
<dbReference type="EMBL" id="BQNB010019431">
    <property type="protein sequence ID" value="GJT85235.1"/>
    <property type="molecule type" value="Genomic_DNA"/>
</dbReference>